<keyword evidence="2" id="KW-0813">Transport</keyword>
<keyword evidence="10" id="KW-1185">Reference proteome</keyword>
<keyword evidence="3" id="KW-0679">Respiratory chain</keyword>
<dbReference type="KEGG" id="cal:CAALFM_CR01300WA"/>
<evidence type="ECO:0000256" key="6">
    <source>
        <dbReference type="ARBA" id="ARBA00023128"/>
    </source>
</evidence>
<dbReference type="Proteomes" id="UP000000559">
    <property type="component" value="Chromosome R"/>
</dbReference>
<dbReference type="PANTHER" id="PTHR13094">
    <property type="entry name" value="NADH-UBIQUINONE OXIDOREDUCTASE PDSW SUBUNIT"/>
    <property type="match status" value="1"/>
</dbReference>
<dbReference type="EMBL" id="CP017630">
    <property type="protein sequence ID" value="AOW30891.1"/>
    <property type="molecule type" value="Genomic_DNA"/>
</dbReference>
<keyword evidence="7" id="KW-0472">Membrane</keyword>
<reference evidence="9 10" key="2">
    <citation type="journal article" date="2007" name="Genome Biol.">
        <title>Assembly of the Candida albicans genome into sixteen supercontigs aligned on the eight chromosomes.</title>
        <authorList>
            <person name="van het Hoog M."/>
            <person name="Rast T.J."/>
            <person name="Martchenko M."/>
            <person name="Grindle S."/>
            <person name="Dignard D."/>
            <person name="Hogues H."/>
            <person name="Cuomo C."/>
            <person name="Berriman M."/>
            <person name="Scherer S."/>
            <person name="Magee B.B."/>
            <person name="Whiteway M."/>
            <person name="Chibana H."/>
            <person name="Nantel A."/>
            <person name="Magee P.T."/>
        </authorList>
    </citation>
    <scope>GENOME REANNOTATION</scope>
    <source>
        <strain evidence="10">SC5314 / ATCC MYA-2876</strain>
    </source>
</reference>
<gene>
    <name evidence="9" type="ordered locus">CAALFM_CR01300WA</name>
    <name evidence="8" type="ordered locus">orf19.3223.1</name>
</gene>
<dbReference type="AlphaFoldDB" id="A0A1D8PRX9"/>
<keyword evidence="5" id="KW-0249">Electron transport</keyword>
<dbReference type="GO" id="GO:0005743">
    <property type="term" value="C:mitochondrial inner membrane"/>
    <property type="evidence" value="ECO:0007669"/>
    <property type="project" value="UniProtKB-SubCell"/>
</dbReference>
<accession>A0A1D8PRX9</accession>
<evidence type="ECO:0000313" key="9">
    <source>
        <dbReference type="EMBL" id="AOW30891.1"/>
    </source>
</evidence>
<comment type="subcellular location">
    <subcellularLocation>
        <location evidence="1">Mitochondrion inner membrane</location>
        <topology evidence="1">Peripheral membrane protein</topology>
        <orientation evidence="1">Matrix side</orientation>
    </subcellularLocation>
</comment>
<dbReference type="VEuPathDB" id="FungiDB:CR_01300W_A"/>
<dbReference type="InParanoid" id="A0A1D8PRX9"/>
<keyword evidence="6" id="KW-0496">Mitochondrion</keyword>
<evidence type="ECO:0000313" key="10">
    <source>
        <dbReference type="Proteomes" id="UP000000559"/>
    </source>
</evidence>
<keyword evidence="4" id="KW-0999">Mitochondrion inner membrane</keyword>
<evidence type="ECO:0000256" key="3">
    <source>
        <dbReference type="ARBA" id="ARBA00022660"/>
    </source>
</evidence>
<evidence type="ECO:0000256" key="1">
    <source>
        <dbReference type="ARBA" id="ARBA00004443"/>
    </source>
</evidence>
<evidence type="ECO:0000313" key="8">
    <source>
        <dbReference type="CGD" id="CAL0000191739"/>
    </source>
</evidence>
<dbReference type="RefSeq" id="XP_019331054.1">
    <property type="nucleotide sequence ID" value="XM_019475509.1"/>
</dbReference>
<name>A0A1D8PRX9_CANAL</name>
<proteinExistence type="predicted"/>
<sequence>MGRLDSYENHQRPELVSFDDISYNNLSQVEAARKSMLREQWIRVYELRVTHEALRKCRQYHQEDASRNCKSLVLKYMKMLETYPIQGYMGYQKNDPSQ</sequence>
<dbReference type="GO" id="GO:0045271">
    <property type="term" value="C:respiratory chain complex I"/>
    <property type="evidence" value="ECO:0000318"/>
    <property type="project" value="GO_Central"/>
</dbReference>
<dbReference type="OrthoDB" id="10252718at2759"/>
<evidence type="ECO:0000256" key="2">
    <source>
        <dbReference type="ARBA" id="ARBA00022448"/>
    </source>
</evidence>
<reference evidence="9 10" key="1">
    <citation type="journal article" date="2004" name="Proc. Natl. Acad. Sci. U.S.A.">
        <title>The diploid genome sequence of Candida albicans.</title>
        <authorList>
            <person name="Jones T."/>
            <person name="Federspiel N.A."/>
            <person name="Chibana H."/>
            <person name="Dungan J."/>
            <person name="Kalman S."/>
            <person name="Magee B.B."/>
            <person name="Newport G."/>
            <person name="Thorstenson Y.R."/>
            <person name="Agabian N."/>
            <person name="Magee P.T."/>
            <person name="Davis R.W."/>
            <person name="Scherer S."/>
        </authorList>
    </citation>
    <scope>NUCLEOTIDE SEQUENCE [LARGE SCALE GENOMIC DNA]</scope>
    <source>
        <strain evidence="10">SC5314 / ATCC MYA-2876</strain>
    </source>
</reference>
<evidence type="ECO:0000256" key="7">
    <source>
        <dbReference type="ARBA" id="ARBA00023136"/>
    </source>
</evidence>
<dbReference type="CGD" id="CAL0000191739">
    <property type="gene designation" value="orf19.3223.1"/>
</dbReference>
<evidence type="ECO:0000256" key="5">
    <source>
        <dbReference type="ARBA" id="ARBA00022982"/>
    </source>
</evidence>
<evidence type="ECO:0000256" key="4">
    <source>
        <dbReference type="ARBA" id="ARBA00022792"/>
    </source>
</evidence>
<dbReference type="OMA" id="GYQKNDP"/>
<reference evidence="9 10" key="3">
    <citation type="journal article" date="2013" name="Genome Biol.">
        <title>Assembly of a phased diploid Candida albicans genome facilitates allele-specific measurements and provides a simple model for repeat and indel structure.</title>
        <authorList>
            <person name="Muzzey D."/>
            <person name="Schwartz K."/>
            <person name="Weissman J.S."/>
            <person name="Sherlock G."/>
        </authorList>
    </citation>
    <scope>NUCLEOTIDE SEQUENCE [LARGE SCALE GENOMIC DNA]</scope>
    <source>
        <strain evidence="10">SC5314 / ATCC MYA-2876</strain>
    </source>
</reference>
<dbReference type="PANTHER" id="PTHR13094:SF1">
    <property type="entry name" value="NADH DEHYDROGENASE [UBIQUINONE] 1 BETA SUBCOMPLEX SUBUNIT 10"/>
    <property type="match status" value="1"/>
</dbReference>
<dbReference type="GeneID" id="30515373"/>
<dbReference type="SMR" id="A0A1D8PRX9"/>
<dbReference type="InterPro" id="IPR039993">
    <property type="entry name" value="NDUFB10"/>
</dbReference>
<dbReference type="STRING" id="237561.A0A1D8PRX9"/>
<organism evidence="9 10">
    <name type="scientific">Candida albicans (strain SC5314 / ATCC MYA-2876)</name>
    <name type="common">Yeast</name>
    <dbReference type="NCBI Taxonomy" id="237561"/>
    <lineage>
        <taxon>Eukaryota</taxon>
        <taxon>Fungi</taxon>
        <taxon>Dikarya</taxon>
        <taxon>Ascomycota</taxon>
        <taxon>Saccharomycotina</taxon>
        <taxon>Pichiomycetes</taxon>
        <taxon>Debaryomycetaceae</taxon>
        <taxon>Candida/Lodderomyces clade</taxon>
        <taxon>Candida</taxon>
    </lineage>
</organism>
<protein>
    <submittedName>
        <fullName evidence="9">Uncharacterized protein</fullName>
    </submittedName>
</protein>